<dbReference type="GO" id="GO:0032259">
    <property type="term" value="P:methylation"/>
    <property type="evidence" value="ECO:0007669"/>
    <property type="project" value="UniProtKB-KW"/>
</dbReference>
<dbReference type="AlphaFoldDB" id="N0B8U1"/>
<keyword evidence="1 5" id="KW-0489">Methyltransferase</keyword>
<dbReference type="NCBIfam" id="TIGR01983">
    <property type="entry name" value="UbiG"/>
    <property type="match status" value="1"/>
</dbReference>
<dbReference type="PANTHER" id="PTHR43464">
    <property type="entry name" value="METHYLTRANSFERASE"/>
    <property type="match status" value="1"/>
</dbReference>
<evidence type="ECO:0000256" key="2">
    <source>
        <dbReference type="ARBA" id="ARBA00022679"/>
    </source>
</evidence>
<dbReference type="Proteomes" id="UP000005952">
    <property type="component" value="Chromosome"/>
</dbReference>
<dbReference type="UniPathway" id="UPA00232"/>
<feature type="binding site" evidence="5">
    <location>
        <position position="161"/>
    </location>
    <ligand>
        <name>S-adenosyl-L-methionine</name>
        <dbReference type="ChEBI" id="CHEBI:59789"/>
    </ligand>
</feature>
<evidence type="ECO:0000256" key="4">
    <source>
        <dbReference type="ARBA" id="ARBA00022691"/>
    </source>
</evidence>
<keyword evidence="4 5" id="KW-0949">S-adenosyl-L-methionine</keyword>
<dbReference type="GO" id="GO:0010420">
    <property type="term" value="F:polyprenyldihydroxybenzoate methyltransferase activity"/>
    <property type="evidence" value="ECO:0007669"/>
    <property type="project" value="InterPro"/>
</dbReference>
<dbReference type="Pfam" id="PF13489">
    <property type="entry name" value="Methyltransf_23"/>
    <property type="match status" value="1"/>
</dbReference>
<dbReference type="GO" id="GO:0102208">
    <property type="term" value="F:2-polyprenyl-6-hydroxyphenol methylase activity"/>
    <property type="evidence" value="ECO:0007669"/>
    <property type="project" value="UniProtKB-EC"/>
</dbReference>
<accession>N0B8U1</accession>
<reference evidence="7 8" key="1">
    <citation type="journal article" date="2013" name="Genome Announc.">
        <title>Genome sequences for three denitrifying bacterial strains isolated from a uranium- and nitrate-contaminated subsurface environment.</title>
        <authorList>
            <person name="Venkatramanan R."/>
            <person name="Prakash O."/>
            <person name="Woyke T."/>
            <person name="Chain P."/>
            <person name="Goodwin L.A."/>
            <person name="Watson D."/>
            <person name="Brooks S."/>
            <person name="Kostka J.E."/>
            <person name="Green S.J."/>
        </authorList>
    </citation>
    <scope>NUCLEOTIDE SEQUENCE [LARGE SCALE GENOMIC DNA]</scope>
    <source>
        <strain evidence="7 8">1NES1</strain>
    </source>
</reference>
<feature type="binding site" evidence="5">
    <location>
        <position position="182"/>
    </location>
    <ligand>
        <name>S-adenosyl-L-methionine</name>
        <dbReference type="ChEBI" id="CHEBI:59789"/>
    </ligand>
</feature>
<name>N0B8U1_9HYPH</name>
<evidence type="ECO:0000256" key="3">
    <source>
        <dbReference type="ARBA" id="ARBA00022688"/>
    </source>
</evidence>
<sequence>MPPNFITTVAILNGFPAPAAGSGRPRKDLLSLNVWIEPRLLSGSRGLGQLPKSQRKDERDRAALDKSPDPLATSLKPEPAMTAAKRQPDDPTPESTTLDPKEVQRFSRLASEWWDPNGKFRPLHQIGPPRLSFIRDQAVAHFGRDTKTLKPLSGLTALDIGCGGGLVSEPLTRMGATVTAIDPSERNIAIAKSHAEAQGLSVDYRSVRVEDLAAEGRTFDIVACLEVVEHVPDPKKFIAECASLVRPGGLAVFSTLNRTFKAWALAIVGAEYVLGWLPRGTHQWDRFVTPEELARYAEAAGLAAPHFEGITYAPMRDVWTRNPDTDVNYLMSVKKPPAA</sequence>
<protein>
    <recommendedName>
        <fullName evidence="5">Ubiquinone biosynthesis O-methyltransferase</fullName>
    </recommendedName>
    <alternativeName>
        <fullName evidence="5">2-polyprenyl-6-hydroxyphenol methylase</fullName>
        <ecNumber evidence="5">2.1.1.222</ecNumber>
    </alternativeName>
    <alternativeName>
        <fullName evidence="5">3-demethylubiquinone 3-O-methyltransferase</fullName>
        <ecNumber evidence="5">2.1.1.64</ecNumber>
    </alternativeName>
</protein>
<dbReference type="InterPro" id="IPR029063">
    <property type="entry name" value="SAM-dependent_MTases_sf"/>
</dbReference>
<comment type="catalytic activity">
    <reaction evidence="5">
        <text>a 3-demethylubiquinol + S-adenosyl-L-methionine = a ubiquinol + S-adenosyl-L-homocysteine + H(+)</text>
        <dbReference type="Rhea" id="RHEA:44380"/>
        <dbReference type="Rhea" id="RHEA-COMP:9566"/>
        <dbReference type="Rhea" id="RHEA-COMP:10914"/>
        <dbReference type="ChEBI" id="CHEBI:15378"/>
        <dbReference type="ChEBI" id="CHEBI:17976"/>
        <dbReference type="ChEBI" id="CHEBI:57856"/>
        <dbReference type="ChEBI" id="CHEBI:59789"/>
        <dbReference type="ChEBI" id="CHEBI:84422"/>
        <dbReference type="EC" id="2.1.1.64"/>
    </reaction>
</comment>
<evidence type="ECO:0000256" key="6">
    <source>
        <dbReference type="SAM" id="MobiDB-lite"/>
    </source>
</evidence>
<organism evidence="7 8">
    <name type="scientific">Hyphomicrobium denitrificans 1NES1</name>
    <dbReference type="NCBI Taxonomy" id="670307"/>
    <lineage>
        <taxon>Bacteria</taxon>
        <taxon>Pseudomonadati</taxon>
        <taxon>Pseudomonadota</taxon>
        <taxon>Alphaproteobacteria</taxon>
        <taxon>Hyphomicrobiales</taxon>
        <taxon>Hyphomicrobiaceae</taxon>
        <taxon>Hyphomicrobium</taxon>
    </lineage>
</organism>
<comment type="pathway">
    <text evidence="5">Cofactor biosynthesis; ubiquinone biosynthesis.</text>
</comment>
<comment type="similarity">
    <text evidence="5">Belongs to the methyltransferase superfamily. UbiG/COQ3 family.</text>
</comment>
<dbReference type="PANTHER" id="PTHR43464:SF19">
    <property type="entry name" value="UBIQUINONE BIOSYNTHESIS O-METHYLTRANSFERASE, MITOCHONDRIAL"/>
    <property type="match status" value="1"/>
</dbReference>
<evidence type="ECO:0000256" key="1">
    <source>
        <dbReference type="ARBA" id="ARBA00022603"/>
    </source>
</evidence>
<dbReference type="EMBL" id="CP005587">
    <property type="protein sequence ID" value="AGK60009.1"/>
    <property type="molecule type" value="Genomic_DNA"/>
</dbReference>
<dbReference type="GO" id="GO:0061542">
    <property type="term" value="F:3-demethylubiquinol 3-O-methyltransferase activity"/>
    <property type="evidence" value="ECO:0007669"/>
    <property type="project" value="UniProtKB-UniRule"/>
</dbReference>
<dbReference type="Gene3D" id="3.40.50.150">
    <property type="entry name" value="Vaccinia Virus protein VP39"/>
    <property type="match status" value="1"/>
</dbReference>
<evidence type="ECO:0000313" key="7">
    <source>
        <dbReference type="EMBL" id="AGK60009.1"/>
    </source>
</evidence>
<proteinExistence type="inferred from homology"/>
<dbReference type="HAMAP" id="MF_00472">
    <property type="entry name" value="UbiG"/>
    <property type="match status" value="1"/>
</dbReference>
<feature type="region of interest" description="Disordered" evidence="6">
    <location>
        <begin position="43"/>
        <end position="102"/>
    </location>
</feature>
<evidence type="ECO:0000313" key="8">
    <source>
        <dbReference type="Proteomes" id="UP000005952"/>
    </source>
</evidence>
<feature type="compositionally biased region" description="Basic and acidic residues" evidence="6">
    <location>
        <begin position="54"/>
        <end position="68"/>
    </location>
</feature>
<keyword evidence="2 5" id="KW-0808">Transferase</keyword>
<dbReference type="KEGG" id="hdt:HYPDE_41708"/>
<dbReference type="STRING" id="670307.HYPDE_41708"/>
<dbReference type="SUPFAM" id="SSF53335">
    <property type="entry name" value="S-adenosyl-L-methionine-dependent methyltransferases"/>
    <property type="match status" value="1"/>
</dbReference>
<dbReference type="EC" id="2.1.1.64" evidence="5"/>
<dbReference type="HOGENOM" id="CLU_042432_4_0_5"/>
<gene>
    <name evidence="5" type="primary">ubiG</name>
    <name evidence="7" type="ORF">HYPDE_41708</name>
</gene>
<dbReference type="EC" id="2.1.1.222" evidence="5"/>
<dbReference type="InterPro" id="IPR010233">
    <property type="entry name" value="UbiG_MeTrfase"/>
</dbReference>
<dbReference type="eggNOG" id="COG2227">
    <property type="taxonomic scope" value="Bacteria"/>
</dbReference>
<comment type="catalytic activity">
    <reaction evidence="5">
        <text>a 3-(all-trans-polyprenyl)benzene-1,2-diol + S-adenosyl-L-methionine = a 2-methoxy-6-(all-trans-polyprenyl)phenol + S-adenosyl-L-homocysteine + H(+)</text>
        <dbReference type="Rhea" id="RHEA:31411"/>
        <dbReference type="Rhea" id="RHEA-COMP:9550"/>
        <dbReference type="Rhea" id="RHEA-COMP:9551"/>
        <dbReference type="ChEBI" id="CHEBI:15378"/>
        <dbReference type="ChEBI" id="CHEBI:57856"/>
        <dbReference type="ChEBI" id="CHEBI:59789"/>
        <dbReference type="ChEBI" id="CHEBI:62729"/>
        <dbReference type="ChEBI" id="CHEBI:62731"/>
        <dbReference type="EC" id="2.1.1.222"/>
    </reaction>
</comment>
<evidence type="ECO:0000256" key="5">
    <source>
        <dbReference type="HAMAP-Rule" id="MF_00472"/>
    </source>
</evidence>
<keyword evidence="7" id="KW-0830">Ubiquinone</keyword>
<comment type="function">
    <text evidence="5">O-methyltransferase that catalyzes the 2 O-methylation steps in the ubiquinone biosynthetic pathway.</text>
</comment>
<dbReference type="CDD" id="cd02440">
    <property type="entry name" value="AdoMet_MTases"/>
    <property type="match status" value="1"/>
</dbReference>
<feature type="binding site" evidence="5">
    <location>
        <position position="225"/>
    </location>
    <ligand>
        <name>S-adenosyl-L-methionine</name>
        <dbReference type="ChEBI" id="CHEBI:59789"/>
    </ligand>
</feature>
<feature type="binding site" evidence="5">
    <location>
        <position position="130"/>
    </location>
    <ligand>
        <name>S-adenosyl-L-methionine</name>
        <dbReference type="ChEBI" id="CHEBI:59789"/>
    </ligand>
</feature>
<keyword evidence="3 5" id="KW-0831">Ubiquinone biosynthesis</keyword>
<keyword evidence="8" id="KW-1185">Reference proteome</keyword>